<dbReference type="SUPFAM" id="SSF49464">
    <property type="entry name" value="Carboxypeptidase regulatory domain-like"/>
    <property type="match status" value="1"/>
</dbReference>
<gene>
    <name evidence="9" type="ORF">ACFSAH_15070</name>
</gene>
<organism evidence="9 10">
    <name type="scientific">Pseudopedobacter beijingensis</name>
    <dbReference type="NCBI Taxonomy" id="1207056"/>
    <lineage>
        <taxon>Bacteria</taxon>
        <taxon>Pseudomonadati</taxon>
        <taxon>Bacteroidota</taxon>
        <taxon>Sphingobacteriia</taxon>
        <taxon>Sphingobacteriales</taxon>
        <taxon>Sphingobacteriaceae</taxon>
        <taxon>Pseudopedobacter</taxon>
    </lineage>
</organism>
<reference evidence="10" key="1">
    <citation type="journal article" date="2019" name="Int. J. Syst. Evol. Microbiol.">
        <title>The Global Catalogue of Microorganisms (GCM) 10K type strain sequencing project: providing services to taxonomists for standard genome sequencing and annotation.</title>
        <authorList>
            <consortium name="The Broad Institute Genomics Platform"/>
            <consortium name="The Broad Institute Genome Sequencing Center for Infectious Disease"/>
            <person name="Wu L."/>
            <person name="Ma J."/>
        </authorList>
    </citation>
    <scope>NUCLEOTIDE SEQUENCE [LARGE SCALE GENOMIC DNA]</scope>
    <source>
        <strain evidence="10">CCUG 53762</strain>
    </source>
</reference>
<protein>
    <submittedName>
        <fullName evidence="9">SusC/RagA family TonB-linked outer membrane protein</fullName>
    </submittedName>
</protein>
<dbReference type="InterPro" id="IPR023997">
    <property type="entry name" value="TonB-dep_OMP_SusC/RagA_CS"/>
</dbReference>
<keyword evidence="4 7" id="KW-0812">Transmembrane</keyword>
<proteinExistence type="inferred from homology"/>
<accession>A0ABW4IEK1</accession>
<dbReference type="Pfam" id="PF13715">
    <property type="entry name" value="CarbopepD_reg_2"/>
    <property type="match status" value="1"/>
</dbReference>
<name>A0ABW4IEK1_9SPHI</name>
<keyword evidence="3 7" id="KW-1134">Transmembrane beta strand</keyword>
<dbReference type="Gene3D" id="2.60.40.1120">
    <property type="entry name" value="Carboxypeptidase-like, regulatory domain"/>
    <property type="match status" value="1"/>
</dbReference>
<dbReference type="InterPro" id="IPR037066">
    <property type="entry name" value="Plug_dom_sf"/>
</dbReference>
<keyword evidence="2 7" id="KW-0813">Transport</keyword>
<dbReference type="InterPro" id="IPR039426">
    <property type="entry name" value="TonB-dep_rcpt-like"/>
</dbReference>
<dbReference type="InterPro" id="IPR012910">
    <property type="entry name" value="Plug_dom"/>
</dbReference>
<evidence type="ECO:0000259" key="8">
    <source>
        <dbReference type="Pfam" id="PF07715"/>
    </source>
</evidence>
<evidence type="ECO:0000256" key="3">
    <source>
        <dbReference type="ARBA" id="ARBA00022452"/>
    </source>
</evidence>
<comment type="caution">
    <text evidence="9">The sequence shown here is derived from an EMBL/GenBank/DDBJ whole genome shotgun (WGS) entry which is preliminary data.</text>
</comment>
<dbReference type="NCBIfam" id="TIGR04057">
    <property type="entry name" value="SusC_RagA_signa"/>
    <property type="match status" value="1"/>
</dbReference>
<dbReference type="EMBL" id="JBHUDG010000043">
    <property type="protein sequence ID" value="MFD1631196.1"/>
    <property type="molecule type" value="Genomic_DNA"/>
</dbReference>
<dbReference type="InterPro" id="IPR008969">
    <property type="entry name" value="CarboxyPept-like_regulatory"/>
</dbReference>
<dbReference type="Gene3D" id="2.170.130.10">
    <property type="entry name" value="TonB-dependent receptor, plug domain"/>
    <property type="match status" value="1"/>
</dbReference>
<sequence>MILLTIIVQTVQAQTVKISGTVRDQSGVTMPGVNIRVKGSTASAVTDVNGKYAINASPKSVLQFSYLGFANEEITIGALTVINVTMKDQQTSLSEIVVIGYGTSKREDLTGAVGSVNMKEMEQAPVKSFDQALAGRVAGVQVSTDSGQPGSTANIVIRGAGSISQDNSPLFVIDGFPSEDADANSISPSDIESIDILKDASATAIYGARGSNGVVLITTKKGKQGKPQITYNGYYGMTKSPNKIPVMNGYQFVSYVKELNSIFADSVYLKNTYTVEDYRNAESIDMQDHVFHNGQNQNHDIALRGGNAETTYSLSANINDQTGIVKFSGFKRYQSRLALDQKVNKKLKAGININYSYTENYGTPISATNFYASSVLMYSVWGYRPVTSLSGKDDNNNLLEDFYDPVNEITGTTAQDYRVNPYISLSNQLTKYKNTSMVTNAYAEYSFTDKLKLRVGGGFTNRSTETNIFNNSYTQAGQTKVPNAQGPNATYAIAPTFSWLSDNTITYKTTFNKNHHLTLLGGFSAQKNTSTFRYTYASQISDESLGIEAIDLSPTQNTKIVFRASSWTLASVLSRMNYSYQGKYLLTASFRADGSSKFAAGNRWGYFPSASAGWRFSREKFMKNVNFIYDAKLRVGYGASGNNRVGDFAYLPLLDLSNVNYWYSMNGQPGATGAVVTAAGNKDLKWETNEQGNIGLDLSFVKNRISLTIDAYKRITKDLLLNAELPYANGIQSSTGFKNIGNLENRGLEFTVNTTNIQTKNFRWTSNFNISFNKNKIIDLNEGQNILLAGSGTFFNTTYTSLSPYISVKGRSVGEMYGLIFDGVYQYGDFDKMPDGSYLLKPNITTNGATRASIQPGDIKYKDLNGDMTVNADDYTIIGRGLPIHTGGFSNNFTYKNWDLGVFMQWSYGNNIINANRYVFEGGIVLNPSLNQYASYADRWTPTNPSNTLFRAGGMAAANYSSRVVEDGSYLRLKTLQLSYTFEDRLLKTLKISKLKANISAQNLLTFTNYSGLDPEASARPGNRTPGFDYGTYPQSKAITFGLNATF</sequence>
<keyword evidence="5 7" id="KW-0472">Membrane</keyword>
<dbReference type="RefSeq" id="WP_379663565.1">
    <property type="nucleotide sequence ID" value="NZ_JBHUDG010000043.1"/>
</dbReference>
<evidence type="ECO:0000256" key="7">
    <source>
        <dbReference type="PROSITE-ProRule" id="PRU01360"/>
    </source>
</evidence>
<feature type="domain" description="TonB-dependent receptor plug" evidence="8">
    <location>
        <begin position="106"/>
        <end position="214"/>
    </location>
</feature>
<comment type="subcellular location">
    <subcellularLocation>
        <location evidence="1 7">Cell outer membrane</location>
        <topology evidence="1 7">Multi-pass membrane protein</topology>
    </subcellularLocation>
</comment>
<keyword evidence="6 7" id="KW-0998">Cell outer membrane</keyword>
<evidence type="ECO:0000313" key="9">
    <source>
        <dbReference type="EMBL" id="MFD1631196.1"/>
    </source>
</evidence>
<evidence type="ECO:0000256" key="6">
    <source>
        <dbReference type="ARBA" id="ARBA00023237"/>
    </source>
</evidence>
<dbReference type="Proteomes" id="UP001597118">
    <property type="component" value="Unassembled WGS sequence"/>
</dbReference>
<dbReference type="NCBIfam" id="TIGR04056">
    <property type="entry name" value="OMP_RagA_SusC"/>
    <property type="match status" value="1"/>
</dbReference>
<evidence type="ECO:0000256" key="4">
    <source>
        <dbReference type="ARBA" id="ARBA00022692"/>
    </source>
</evidence>
<dbReference type="SUPFAM" id="SSF56935">
    <property type="entry name" value="Porins"/>
    <property type="match status" value="1"/>
</dbReference>
<dbReference type="InterPro" id="IPR036942">
    <property type="entry name" value="Beta-barrel_TonB_sf"/>
</dbReference>
<dbReference type="Gene3D" id="2.40.170.20">
    <property type="entry name" value="TonB-dependent receptor, beta-barrel domain"/>
    <property type="match status" value="1"/>
</dbReference>
<comment type="similarity">
    <text evidence="7">Belongs to the TonB-dependent receptor family.</text>
</comment>
<keyword evidence="10" id="KW-1185">Reference proteome</keyword>
<evidence type="ECO:0000256" key="5">
    <source>
        <dbReference type="ARBA" id="ARBA00023136"/>
    </source>
</evidence>
<evidence type="ECO:0000313" key="10">
    <source>
        <dbReference type="Proteomes" id="UP001597118"/>
    </source>
</evidence>
<dbReference type="PROSITE" id="PS52016">
    <property type="entry name" value="TONB_DEPENDENT_REC_3"/>
    <property type="match status" value="1"/>
</dbReference>
<evidence type="ECO:0000256" key="2">
    <source>
        <dbReference type="ARBA" id="ARBA00022448"/>
    </source>
</evidence>
<dbReference type="Pfam" id="PF07715">
    <property type="entry name" value="Plug"/>
    <property type="match status" value="1"/>
</dbReference>
<evidence type="ECO:0000256" key="1">
    <source>
        <dbReference type="ARBA" id="ARBA00004571"/>
    </source>
</evidence>
<dbReference type="InterPro" id="IPR023996">
    <property type="entry name" value="TonB-dep_OMP_SusC/RagA"/>
</dbReference>